<organism evidence="1 2">
    <name type="scientific">Ixodes persulcatus</name>
    <name type="common">Taiga tick</name>
    <dbReference type="NCBI Taxonomy" id="34615"/>
    <lineage>
        <taxon>Eukaryota</taxon>
        <taxon>Metazoa</taxon>
        <taxon>Ecdysozoa</taxon>
        <taxon>Arthropoda</taxon>
        <taxon>Chelicerata</taxon>
        <taxon>Arachnida</taxon>
        <taxon>Acari</taxon>
        <taxon>Parasitiformes</taxon>
        <taxon>Ixodida</taxon>
        <taxon>Ixodoidea</taxon>
        <taxon>Ixodidae</taxon>
        <taxon>Ixodinae</taxon>
        <taxon>Ixodes</taxon>
    </lineage>
</organism>
<dbReference type="Proteomes" id="UP000805193">
    <property type="component" value="Unassembled WGS sequence"/>
</dbReference>
<evidence type="ECO:0000313" key="2">
    <source>
        <dbReference type="Proteomes" id="UP000805193"/>
    </source>
</evidence>
<protein>
    <submittedName>
        <fullName evidence="1">Uncharacterized protein</fullName>
    </submittedName>
</protein>
<gene>
    <name evidence="1" type="ORF">HPB47_027258</name>
</gene>
<evidence type="ECO:0000313" key="1">
    <source>
        <dbReference type="EMBL" id="KAG0425586.1"/>
    </source>
</evidence>
<name>A0AC60PWI4_IXOPE</name>
<proteinExistence type="predicted"/>
<sequence>MALPRITARQMQRSNAPSATAEEHYRRNVYLPLLAYFENQLRERFDAHGKVVAGLNMLLPRYCASASLSAIDDAVKFYLGEIPLADIINAELTLWMSKCCQIEEKDRPACALQALGMCNQNFFPNIHSLLCILATLPVSTSTPERTFSTLRRLKSYLRNHMKQDKLTGLALLSVHREIQVDPEEVLTDFCRGRALPGKDAKSYRCKTQSLSYLTFLPLTNLVMKEPERHQVVRQVVAEVAERSKKRPSPVDLKF</sequence>
<comment type="caution">
    <text evidence="1">The sequence shown here is derived from an EMBL/GenBank/DDBJ whole genome shotgun (WGS) entry which is preliminary data.</text>
</comment>
<dbReference type="EMBL" id="JABSTQ010009819">
    <property type="protein sequence ID" value="KAG0425586.1"/>
    <property type="molecule type" value="Genomic_DNA"/>
</dbReference>
<keyword evidence="2" id="KW-1185">Reference proteome</keyword>
<reference evidence="1 2" key="1">
    <citation type="journal article" date="2020" name="Cell">
        <title>Large-Scale Comparative Analyses of Tick Genomes Elucidate Their Genetic Diversity and Vector Capacities.</title>
        <authorList>
            <consortium name="Tick Genome and Microbiome Consortium (TIGMIC)"/>
            <person name="Jia N."/>
            <person name="Wang J."/>
            <person name="Shi W."/>
            <person name="Du L."/>
            <person name="Sun Y."/>
            <person name="Zhan W."/>
            <person name="Jiang J.F."/>
            <person name="Wang Q."/>
            <person name="Zhang B."/>
            <person name="Ji P."/>
            <person name="Bell-Sakyi L."/>
            <person name="Cui X.M."/>
            <person name="Yuan T.T."/>
            <person name="Jiang B.G."/>
            <person name="Yang W.F."/>
            <person name="Lam T.T."/>
            <person name="Chang Q.C."/>
            <person name="Ding S.J."/>
            <person name="Wang X.J."/>
            <person name="Zhu J.G."/>
            <person name="Ruan X.D."/>
            <person name="Zhao L."/>
            <person name="Wei J.T."/>
            <person name="Ye R.Z."/>
            <person name="Que T.C."/>
            <person name="Du C.H."/>
            <person name="Zhou Y.H."/>
            <person name="Cheng J.X."/>
            <person name="Dai P.F."/>
            <person name="Guo W.B."/>
            <person name="Han X.H."/>
            <person name="Huang E.J."/>
            <person name="Li L.F."/>
            <person name="Wei W."/>
            <person name="Gao Y.C."/>
            <person name="Liu J.Z."/>
            <person name="Shao H.Z."/>
            <person name="Wang X."/>
            <person name="Wang C.C."/>
            <person name="Yang T.C."/>
            <person name="Huo Q.B."/>
            <person name="Li W."/>
            <person name="Chen H.Y."/>
            <person name="Chen S.E."/>
            <person name="Zhou L.G."/>
            <person name="Ni X.B."/>
            <person name="Tian J.H."/>
            <person name="Sheng Y."/>
            <person name="Liu T."/>
            <person name="Pan Y.S."/>
            <person name="Xia L.Y."/>
            <person name="Li J."/>
            <person name="Zhao F."/>
            <person name="Cao W.C."/>
        </authorList>
    </citation>
    <scope>NUCLEOTIDE SEQUENCE [LARGE SCALE GENOMIC DNA]</scope>
    <source>
        <strain evidence="1">Iper-2018</strain>
    </source>
</reference>
<accession>A0AC60PWI4</accession>